<reference evidence="1 2" key="1">
    <citation type="submission" date="2008-02" db="EMBL/GenBank/DDBJ databases">
        <title>Annotation of Escherichia albertii TW07627.</title>
        <authorList>
            <person name="Sutton G."/>
            <person name="Whittam T.S."/>
            <person name="Sebastian Y."/>
        </authorList>
    </citation>
    <scope>NUCLEOTIDE SEQUENCE [LARGE SCALE GENOMIC DNA]</scope>
    <source>
        <strain evidence="1 2">TW07627</strain>
    </source>
</reference>
<dbReference type="AlphaFoldDB" id="A0ABC9NLP0"/>
<comment type="caution">
    <text evidence="1">The sequence shown here is derived from an EMBL/GenBank/DDBJ whole genome shotgun (WGS) entry which is preliminary data.</text>
</comment>
<name>A0ABC9NLP0_ESCAT</name>
<organism evidence="1 2">
    <name type="scientific">Escherichia albertii (strain TW07627)</name>
    <dbReference type="NCBI Taxonomy" id="502347"/>
    <lineage>
        <taxon>Bacteria</taxon>
        <taxon>Pseudomonadati</taxon>
        <taxon>Pseudomonadota</taxon>
        <taxon>Gammaproteobacteria</taxon>
        <taxon>Enterobacterales</taxon>
        <taxon>Enterobacteriaceae</taxon>
        <taxon>Escherichia</taxon>
    </lineage>
</organism>
<sequence length="37" mass="4521">MPGRKYYNHCIVTHRESWRTELFLLAWRSLTETALIQ</sequence>
<proteinExistence type="predicted"/>
<protein>
    <submittedName>
        <fullName evidence="1">Uncharacterized protein</fullName>
    </submittedName>
</protein>
<accession>A0ABC9NLP0</accession>
<evidence type="ECO:0000313" key="1">
    <source>
        <dbReference type="EMBL" id="EDS91164.1"/>
    </source>
</evidence>
<dbReference type="Proteomes" id="UP000003042">
    <property type="component" value="Unassembled WGS sequence"/>
</dbReference>
<evidence type="ECO:0000313" key="2">
    <source>
        <dbReference type="Proteomes" id="UP000003042"/>
    </source>
</evidence>
<gene>
    <name evidence="1" type="ORF">ESCAB7627_2897</name>
</gene>
<dbReference type="EMBL" id="ABKX01000007">
    <property type="protein sequence ID" value="EDS91164.1"/>
    <property type="molecule type" value="Genomic_DNA"/>
</dbReference>